<dbReference type="PROSITE" id="PS50113">
    <property type="entry name" value="PAC"/>
    <property type="match status" value="1"/>
</dbReference>
<comment type="caution">
    <text evidence="12">The sequence shown here is derived from an EMBL/GenBank/DDBJ whole genome shotgun (WGS) entry which is preliminary data.</text>
</comment>
<dbReference type="InterPro" id="IPR004358">
    <property type="entry name" value="Sig_transdc_His_kin-like_C"/>
</dbReference>
<feature type="domain" description="PAC" evidence="11">
    <location>
        <begin position="107"/>
        <end position="159"/>
    </location>
</feature>
<protein>
    <recommendedName>
        <fullName evidence="2">histidine kinase</fullName>
        <ecNumber evidence="2">2.7.13.3</ecNumber>
    </recommendedName>
</protein>
<dbReference type="Gene3D" id="3.30.450.20">
    <property type="entry name" value="PAS domain"/>
    <property type="match status" value="1"/>
</dbReference>
<evidence type="ECO:0000256" key="8">
    <source>
        <dbReference type="ARBA" id="ARBA00023012"/>
    </source>
</evidence>
<dbReference type="EMBL" id="JAGIKX010000001">
    <property type="protein sequence ID" value="MBP2256292.1"/>
    <property type="molecule type" value="Genomic_DNA"/>
</dbReference>
<reference evidence="12 13" key="1">
    <citation type="submission" date="2021-03" db="EMBL/GenBank/DDBJ databases">
        <title>Genomic Encyclopedia of Type Strains, Phase IV (KMG-IV): sequencing the most valuable type-strain genomes for metagenomic binning, comparative biology and taxonomic classification.</title>
        <authorList>
            <person name="Goeker M."/>
        </authorList>
    </citation>
    <scope>NUCLEOTIDE SEQUENCE [LARGE SCALE GENOMIC DNA]</scope>
    <source>
        <strain evidence="12 13">DSM 25790</strain>
    </source>
</reference>
<keyword evidence="3" id="KW-0597">Phosphoprotein</keyword>
<keyword evidence="13" id="KW-1185">Reference proteome</keyword>
<dbReference type="SMART" id="SM00387">
    <property type="entry name" value="HATPase_c"/>
    <property type="match status" value="1"/>
</dbReference>
<dbReference type="PANTHER" id="PTHR43065">
    <property type="entry name" value="SENSOR HISTIDINE KINASE"/>
    <property type="match status" value="1"/>
</dbReference>
<evidence type="ECO:0000313" key="13">
    <source>
        <dbReference type="Proteomes" id="UP001519294"/>
    </source>
</evidence>
<dbReference type="Gene3D" id="3.30.565.10">
    <property type="entry name" value="Histidine kinase-like ATPase, C-terminal domain"/>
    <property type="match status" value="1"/>
</dbReference>
<dbReference type="CDD" id="cd00082">
    <property type="entry name" value="HisKA"/>
    <property type="match status" value="1"/>
</dbReference>
<dbReference type="NCBIfam" id="TIGR00229">
    <property type="entry name" value="sensory_box"/>
    <property type="match status" value="1"/>
</dbReference>
<dbReference type="InterPro" id="IPR035965">
    <property type="entry name" value="PAS-like_dom_sf"/>
</dbReference>
<evidence type="ECO:0000313" key="12">
    <source>
        <dbReference type="EMBL" id="MBP2256292.1"/>
    </source>
</evidence>
<dbReference type="SMART" id="SM00388">
    <property type="entry name" value="HisKA"/>
    <property type="match status" value="1"/>
</dbReference>
<evidence type="ECO:0000259" key="11">
    <source>
        <dbReference type="PROSITE" id="PS50113"/>
    </source>
</evidence>
<dbReference type="Pfam" id="PF13426">
    <property type="entry name" value="PAS_9"/>
    <property type="match status" value="1"/>
</dbReference>
<evidence type="ECO:0000259" key="10">
    <source>
        <dbReference type="PROSITE" id="PS50112"/>
    </source>
</evidence>
<evidence type="ECO:0000259" key="9">
    <source>
        <dbReference type="PROSITE" id="PS50109"/>
    </source>
</evidence>
<dbReference type="CDD" id="cd00075">
    <property type="entry name" value="HATPase"/>
    <property type="match status" value="1"/>
</dbReference>
<name>A0ABS4S474_9BACI</name>
<dbReference type="InterPro" id="IPR003594">
    <property type="entry name" value="HATPase_dom"/>
</dbReference>
<keyword evidence="7" id="KW-0067">ATP-binding</keyword>
<gene>
    <name evidence="12" type="ORF">J2Z81_000224</name>
</gene>
<keyword evidence="8" id="KW-0902">Two-component regulatory system</keyword>
<evidence type="ECO:0000256" key="5">
    <source>
        <dbReference type="ARBA" id="ARBA00022741"/>
    </source>
</evidence>
<keyword evidence="6 12" id="KW-0418">Kinase</keyword>
<proteinExistence type="predicted"/>
<accession>A0ABS4S474</accession>
<evidence type="ECO:0000256" key="2">
    <source>
        <dbReference type="ARBA" id="ARBA00012438"/>
    </source>
</evidence>
<dbReference type="InterPro" id="IPR003661">
    <property type="entry name" value="HisK_dim/P_dom"/>
</dbReference>
<dbReference type="Pfam" id="PF00512">
    <property type="entry name" value="HisKA"/>
    <property type="match status" value="1"/>
</dbReference>
<sequence>MDSSFKDRLYNKDHEQNAASVTLKHKDRFSDLGSLPNFMLKWIDSVSSDIIIIVNEEGNVQFISRNVKALLGYEASEIMGTAWKNNLQEENIVSIRKHLLEETGENQRFNINIRNKYGKYISFDCSMLKVKDEQSDDHYFLATLKDITSKKEAEEMMIRSEKMSIAGQLAAGIAHEIRNPLTSMKGFLQLLQAGIDRKEEYYNIMIDEINKIETITSELLFLSKPLTDNKQNEYVYQMVEDVIVLLRPQAKLKNIELKWEKTTDEAIYCDRSQIKQVLINLIKNAIEATTEPGDIEIELNESSNYLKINVIDEGPGISEELLHKLGEPFFTTKQNGTGLGLMITKQILEHHHGHLQIFQNEEKGSTFQVLLPKKDQ</sequence>
<dbReference type="GO" id="GO:0004673">
    <property type="term" value="F:protein histidine kinase activity"/>
    <property type="evidence" value="ECO:0007669"/>
    <property type="project" value="UniProtKB-EC"/>
</dbReference>
<dbReference type="Gene3D" id="1.10.287.130">
    <property type="match status" value="1"/>
</dbReference>
<dbReference type="InterPro" id="IPR005467">
    <property type="entry name" value="His_kinase_dom"/>
</dbReference>
<dbReference type="EC" id="2.7.13.3" evidence="2"/>
<dbReference type="InterPro" id="IPR000700">
    <property type="entry name" value="PAS-assoc_C"/>
</dbReference>
<dbReference type="InterPro" id="IPR036890">
    <property type="entry name" value="HATPase_C_sf"/>
</dbReference>
<evidence type="ECO:0000256" key="1">
    <source>
        <dbReference type="ARBA" id="ARBA00000085"/>
    </source>
</evidence>
<dbReference type="Proteomes" id="UP001519294">
    <property type="component" value="Unassembled WGS sequence"/>
</dbReference>
<dbReference type="SUPFAM" id="SSF55874">
    <property type="entry name" value="ATPase domain of HSP90 chaperone/DNA topoisomerase II/histidine kinase"/>
    <property type="match status" value="1"/>
</dbReference>
<feature type="domain" description="PAS" evidence="10">
    <location>
        <begin position="51"/>
        <end position="107"/>
    </location>
</feature>
<dbReference type="SUPFAM" id="SSF47384">
    <property type="entry name" value="Homodimeric domain of signal transducing histidine kinase"/>
    <property type="match status" value="1"/>
</dbReference>
<dbReference type="CDD" id="cd00130">
    <property type="entry name" value="PAS"/>
    <property type="match status" value="1"/>
</dbReference>
<dbReference type="PRINTS" id="PR00344">
    <property type="entry name" value="BCTRLSENSOR"/>
</dbReference>
<dbReference type="Pfam" id="PF02518">
    <property type="entry name" value="HATPase_c"/>
    <property type="match status" value="1"/>
</dbReference>
<evidence type="ECO:0000256" key="4">
    <source>
        <dbReference type="ARBA" id="ARBA00022679"/>
    </source>
</evidence>
<dbReference type="InterPro" id="IPR000014">
    <property type="entry name" value="PAS"/>
</dbReference>
<evidence type="ECO:0000256" key="3">
    <source>
        <dbReference type="ARBA" id="ARBA00022553"/>
    </source>
</evidence>
<dbReference type="SMART" id="SM00091">
    <property type="entry name" value="PAS"/>
    <property type="match status" value="1"/>
</dbReference>
<evidence type="ECO:0000256" key="6">
    <source>
        <dbReference type="ARBA" id="ARBA00022777"/>
    </source>
</evidence>
<comment type="catalytic activity">
    <reaction evidence="1">
        <text>ATP + protein L-histidine = ADP + protein N-phospho-L-histidine.</text>
        <dbReference type="EC" id="2.7.13.3"/>
    </reaction>
</comment>
<dbReference type="PANTHER" id="PTHR43065:SF10">
    <property type="entry name" value="PEROXIDE STRESS-ACTIVATED HISTIDINE KINASE MAK3"/>
    <property type="match status" value="1"/>
</dbReference>
<dbReference type="SUPFAM" id="SSF55785">
    <property type="entry name" value="PYP-like sensor domain (PAS domain)"/>
    <property type="match status" value="1"/>
</dbReference>
<feature type="domain" description="Histidine kinase" evidence="9">
    <location>
        <begin position="172"/>
        <end position="375"/>
    </location>
</feature>
<dbReference type="PROSITE" id="PS50109">
    <property type="entry name" value="HIS_KIN"/>
    <property type="match status" value="1"/>
</dbReference>
<organism evidence="12 13">
    <name type="scientific">Virgibacillus alimentarius</name>
    <dbReference type="NCBI Taxonomy" id="698769"/>
    <lineage>
        <taxon>Bacteria</taxon>
        <taxon>Bacillati</taxon>
        <taxon>Bacillota</taxon>
        <taxon>Bacilli</taxon>
        <taxon>Bacillales</taxon>
        <taxon>Bacillaceae</taxon>
        <taxon>Virgibacillus</taxon>
    </lineage>
</organism>
<dbReference type="RefSeq" id="WP_319023815.1">
    <property type="nucleotide sequence ID" value="NZ_JAGIKX010000001.1"/>
</dbReference>
<evidence type="ECO:0000256" key="7">
    <source>
        <dbReference type="ARBA" id="ARBA00022840"/>
    </source>
</evidence>
<keyword evidence="4 12" id="KW-0808">Transferase</keyword>
<dbReference type="InterPro" id="IPR036097">
    <property type="entry name" value="HisK_dim/P_sf"/>
</dbReference>
<dbReference type="PROSITE" id="PS50112">
    <property type="entry name" value="PAS"/>
    <property type="match status" value="1"/>
</dbReference>
<keyword evidence="5" id="KW-0547">Nucleotide-binding</keyword>